<dbReference type="RefSeq" id="WP_016254696.1">
    <property type="nucleotide sequence ID" value="NZ_ALWO02000023.1"/>
</dbReference>
<keyword evidence="2" id="KW-1185">Reference proteome</keyword>
<name>S2DHF5_INDAL</name>
<proteinExistence type="predicted"/>
<sequence>MINRASTFVAVGAAHLPTETGVIQLLKDQGYKVEPIIF</sequence>
<evidence type="ECO:0008006" key="3">
    <source>
        <dbReference type="Google" id="ProtNLM"/>
    </source>
</evidence>
<dbReference type="STRING" id="1189612.A33Q_1083"/>
<dbReference type="AlphaFoldDB" id="S2DHF5"/>
<reference evidence="1 2" key="1">
    <citation type="journal article" date="2013" name="Genome Announc.">
        <title>Draft Genome Sequence of Indibacter alkaliphilus Strain LW1T, Isolated from Lonar Lake, a Haloalkaline Lake in the Buldana District of Maharashtra, India.</title>
        <authorList>
            <person name="Singh A."/>
            <person name="Kumar Jangir P."/>
            <person name="Sharma R."/>
            <person name="Singh A."/>
            <person name="Kumar Pinnaka A."/>
            <person name="Shivaji S."/>
        </authorList>
    </citation>
    <scope>NUCLEOTIDE SEQUENCE [LARGE SCALE GENOMIC DNA]</scope>
    <source>
        <strain evidence="2">CCUG 57479 / KCTC 22604 / LW1</strain>
    </source>
</reference>
<protein>
    <recommendedName>
        <fullName evidence="3">TraB family protein</fullName>
    </recommendedName>
</protein>
<dbReference type="Proteomes" id="UP000006073">
    <property type="component" value="Unassembled WGS sequence"/>
</dbReference>
<dbReference type="EMBL" id="ALWO02000023">
    <property type="protein sequence ID" value="EOZ98429.1"/>
    <property type="molecule type" value="Genomic_DNA"/>
</dbReference>
<dbReference type="Pfam" id="PF01963">
    <property type="entry name" value="TraB_PrgY_gumN"/>
    <property type="match status" value="1"/>
</dbReference>
<evidence type="ECO:0000313" key="1">
    <source>
        <dbReference type="EMBL" id="EOZ98429.1"/>
    </source>
</evidence>
<comment type="caution">
    <text evidence="1">The sequence shown here is derived from an EMBL/GenBank/DDBJ whole genome shotgun (WGS) entry which is preliminary data.</text>
</comment>
<accession>S2DHF5</accession>
<organism evidence="1 2">
    <name type="scientific">Indibacter alkaliphilus (strain CCUG 57479 / KCTC 22604 / LW1)</name>
    <dbReference type="NCBI Taxonomy" id="1189612"/>
    <lineage>
        <taxon>Bacteria</taxon>
        <taxon>Pseudomonadati</taxon>
        <taxon>Bacteroidota</taxon>
        <taxon>Cytophagia</taxon>
        <taxon>Cytophagales</taxon>
        <taxon>Cyclobacteriaceae</taxon>
    </lineage>
</organism>
<gene>
    <name evidence="1" type="ORF">A33Q_1083</name>
</gene>
<evidence type="ECO:0000313" key="2">
    <source>
        <dbReference type="Proteomes" id="UP000006073"/>
    </source>
</evidence>
<dbReference type="InterPro" id="IPR002816">
    <property type="entry name" value="TraB/PrgY/GumN_fam"/>
</dbReference>